<dbReference type="AlphaFoldDB" id="A0A5B2UUP8"/>
<organism evidence="1 4">
    <name type="scientific">Pseudomonas brenneri</name>
    <dbReference type="NCBI Taxonomy" id="129817"/>
    <lineage>
        <taxon>Bacteria</taxon>
        <taxon>Pseudomonadati</taxon>
        <taxon>Pseudomonadota</taxon>
        <taxon>Gammaproteobacteria</taxon>
        <taxon>Pseudomonadales</taxon>
        <taxon>Pseudomonadaceae</taxon>
        <taxon>Pseudomonas</taxon>
    </lineage>
</organism>
<reference evidence="2 3" key="1">
    <citation type="submission" date="2016-10" db="EMBL/GenBank/DDBJ databases">
        <authorList>
            <person name="Varghese N."/>
            <person name="Submissions S."/>
        </authorList>
    </citation>
    <scope>NUCLEOTIDE SEQUENCE [LARGE SCALE GENOMIC DNA]</scope>
    <source>
        <strain evidence="2 3">BS2771</strain>
    </source>
</reference>
<evidence type="ECO:0000313" key="1">
    <source>
        <dbReference type="EMBL" id="KAA2230491.1"/>
    </source>
</evidence>
<accession>A0A5B2UUP8</accession>
<name>A0A5B2UUP8_9PSED</name>
<dbReference type="EMBL" id="VUOL01000005">
    <property type="protein sequence ID" value="KAA2230491.1"/>
    <property type="molecule type" value="Genomic_DNA"/>
</dbReference>
<dbReference type="OrthoDB" id="564699at2"/>
<keyword evidence="3" id="KW-1185">Reference proteome</keyword>
<dbReference type="RefSeq" id="WP_090291336.1">
    <property type="nucleotide sequence ID" value="NZ_BMNU01000007.1"/>
</dbReference>
<reference evidence="1 4" key="2">
    <citation type="submission" date="2019-09" db="EMBL/GenBank/DDBJ databases">
        <title>Draft genome sequence of Pseudomonas brenneri CCUG 51514(T).</title>
        <authorList>
            <person name="Tunovic T."/>
            <person name="Pineiro-Iglesias B."/>
            <person name="Unosson C."/>
            <person name="Inganas E."/>
            <person name="Ohlen M."/>
            <person name="Cardew S."/>
            <person name="Jensie-Markopoulos S."/>
            <person name="Salva-Serra F."/>
            <person name="Jaen-Luchoro D."/>
            <person name="Svensson-Stadler L."/>
            <person name="Chun J."/>
            <person name="Moore E."/>
        </authorList>
    </citation>
    <scope>NUCLEOTIDE SEQUENCE [LARGE SCALE GENOMIC DNA]</scope>
    <source>
        <strain evidence="1 4">CCUG 51514</strain>
    </source>
</reference>
<evidence type="ECO:0000313" key="2">
    <source>
        <dbReference type="EMBL" id="SDU96296.1"/>
    </source>
</evidence>
<proteinExistence type="predicted"/>
<evidence type="ECO:0000313" key="4">
    <source>
        <dbReference type="Proteomes" id="UP000325296"/>
    </source>
</evidence>
<sequence length="255" mass="26415">MGWYKEGKVNVVAGQTNVTGVGTNFAANTLTGDAFIGPDGQWYEVINAPSPTTLSISPAYRSATVSNANYALMPVQGYQRDLAIAAGAIIQQWGSTLAGLGTVSTENVVPVNKGGTGGATAALARAGLELKTGAVADVEGIATAGAIIERGSNTYGTYVKFAGGLLIGFGLQRSPTIAANTYAMTTVLTYPHQFLAGTFPSVSGVAYGLSSADHYGMYDMSAYTANRHISGTVAIRNGGTAQFFDVRYMVIGVWK</sequence>
<dbReference type="Proteomes" id="UP000325296">
    <property type="component" value="Unassembled WGS sequence"/>
</dbReference>
<dbReference type="Proteomes" id="UP000199620">
    <property type="component" value="Chromosome I"/>
</dbReference>
<protein>
    <submittedName>
        <fullName evidence="1">Phage tail protein</fullName>
    </submittedName>
</protein>
<dbReference type="EMBL" id="LT629800">
    <property type="protein sequence ID" value="SDU96296.1"/>
    <property type="molecule type" value="Genomic_DNA"/>
</dbReference>
<evidence type="ECO:0000313" key="3">
    <source>
        <dbReference type="Proteomes" id="UP000199620"/>
    </source>
</evidence>
<gene>
    <name evidence="1" type="ORF">F1720_10910</name>
    <name evidence="2" type="ORF">SAMN04490181_2234</name>
</gene>